<keyword evidence="1" id="KW-0812">Transmembrane</keyword>
<dbReference type="Pfam" id="PF15956">
    <property type="entry name" value="DUF4760"/>
    <property type="match status" value="1"/>
</dbReference>
<dbReference type="EMBL" id="BAABBM010000001">
    <property type="protein sequence ID" value="GAA3895001.1"/>
    <property type="molecule type" value="Genomic_DNA"/>
</dbReference>
<reference evidence="3" key="1">
    <citation type="journal article" date="2019" name="Int. J. Syst. Evol. Microbiol.">
        <title>The Global Catalogue of Microorganisms (GCM) 10K type strain sequencing project: providing services to taxonomists for standard genome sequencing and annotation.</title>
        <authorList>
            <consortium name="The Broad Institute Genomics Platform"/>
            <consortium name="The Broad Institute Genome Sequencing Center for Infectious Disease"/>
            <person name="Wu L."/>
            <person name="Ma J."/>
        </authorList>
    </citation>
    <scope>NUCLEOTIDE SEQUENCE [LARGE SCALE GENOMIC DNA]</scope>
    <source>
        <strain evidence="3">JCM 17543</strain>
    </source>
</reference>
<feature type="transmembrane region" description="Helical" evidence="1">
    <location>
        <begin position="6"/>
        <end position="24"/>
    </location>
</feature>
<evidence type="ECO:0008006" key="4">
    <source>
        <dbReference type="Google" id="ProtNLM"/>
    </source>
</evidence>
<keyword evidence="3" id="KW-1185">Reference proteome</keyword>
<keyword evidence="1" id="KW-1133">Transmembrane helix</keyword>
<proteinExistence type="predicted"/>
<keyword evidence="1" id="KW-0472">Membrane</keyword>
<dbReference type="InterPro" id="IPR031876">
    <property type="entry name" value="DUF4760"/>
</dbReference>
<dbReference type="Proteomes" id="UP001500827">
    <property type="component" value="Unassembled WGS sequence"/>
</dbReference>
<accession>A0ABP7L8A1</accession>
<evidence type="ECO:0000256" key="1">
    <source>
        <dbReference type="SAM" id="Phobius"/>
    </source>
</evidence>
<gene>
    <name evidence="2" type="ORF">GCM10022276_12620</name>
</gene>
<evidence type="ECO:0000313" key="3">
    <source>
        <dbReference type="Proteomes" id="UP001500827"/>
    </source>
</evidence>
<protein>
    <recommendedName>
        <fullName evidence="4">DUF4760 domain-containing protein</fullName>
    </recommendedName>
</protein>
<organism evidence="2 3">
    <name type="scientific">Sphingomonas limnosediminicola</name>
    <dbReference type="NCBI Taxonomy" id="940133"/>
    <lineage>
        <taxon>Bacteria</taxon>
        <taxon>Pseudomonadati</taxon>
        <taxon>Pseudomonadota</taxon>
        <taxon>Alphaproteobacteria</taxon>
        <taxon>Sphingomonadales</taxon>
        <taxon>Sphingomonadaceae</taxon>
        <taxon>Sphingomonas</taxon>
    </lineage>
</organism>
<name>A0ABP7L8A1_9SPHN</name>
<sequence>MSWDLILQALETLAVIIGVVFGLVQLRQLRLQREVQAGIELLRPLQAPQAAEALMLIHGLPDGLTEAQLTRSLGKNFGAVMGVLALFESLGPLVARGHVPIEMYADSYRGVTVLCWQKLRPYIDERRQNGWPNLFEWLQWLAERMEQRTPRSGDVPAFERFRTWVKGSDYDRLSA</sequence>
<dbReference type="RefSeq" id="WP_344698826.1">
    <property type="nucleotide sequence ID" value="NZ_BAABBM010000001.1"/>
</dbReference>
<comment type="caution">
    <text evidence="2">The sequence shown here is derived from an EMBL/GenBank/DDBJ whole genome shotgun (WGS) entry which is preliminary data.</text>
</comment>
<evidence type="ECO:0000313" key="2">
    <source>
        <dbReference type="EMBL" id="GAA3895001.1"/>
    </source>
</evidence>